<dbReference type="RefSeq" id="WP_016034185.1">
    <property type="nucleotide sequence ID" value="NZ_BINL01000017.1"/>
</dbReference>
<dbReference type="Proteomes" id="UP000189137">
    <property type="component" value="Unassembled WGS sequence"/>
</dbReference>
<evidence type="ECO:0000313" key="2">
    <source>
        <dbReference type="Proteomes" id="UP000189137"/>
    </source>
</evidence>
<name>A0A9X8RIZ1_CLODI</name>
<gene>
    <name evidence="1" type="ORF">SAMEA3375112_01975</name>
</gene>
<dbReference type="AlphaFoldDB" id="A0A9X8RIZ1"/>
<dbReference type="EMBL" id="FUPS01000006">
    <property type="protein sequence ID" value="SJS39591.1"/>
    <property type="molecule type" value="Genomic_DNA"/>
</dbReference>
<evidence type="ECO:0000313" key="1">
    <source>
        <dbReference type="EMBL" id="SJS39591.1"/>
    </source>
</evidence>
<comment type="caution">
    <text evidence="1">The sequence shown here is derived from an EMBL/GenBank/DDBJ whole genome shotgun (WGS) entry which is preliminary data.</text>
</comment>
<sequence length="168" mass="19703">MDDNEELEIRRDVQNDYVLGMTYKEMSAKYNIPENTLKSWRKRGGWTRNCTPKKGCVKNGLQESGNNLKNSIRKDLLRQIKENNMTEEYFKDLVEDYLKMWDIKNELIEDVKTRGVQVKYKNGQNQWGYKKNDSVSELIKYNAQMLSLLDKLGIKATPKVLGDDDIEL</sequence>
<accession>A0A9X8RIZ1</accession>
<dbReference type="Pfam" id="PF05119">
    <property type="entry name" value="Terminase_4"/>
    <property type="match status" value="1"/>
</dbReference>
<organism evidence="1 2">
    <name type="scientific">Clostridioides difficile</name>
    <name type="common">Peptoclostridium difficile</name>
    <dbReference type="NCBI Taxonomy" id="1496"/>
    <lineage>
        <taxon>Bacteria</taxon>
        <taxon>Bacillati</taxon>
        <taxon>Bacillota</taxon>
        <taxon>Clostridia</taxon>
        <taxon>Peptostreptococcales</taxon>
        <taxon>Peptostreptococcaceae</taxon>
        <taxon>Clostridioides</taxon>
    </lineage>
</organism>
<reference evidence="1 2" key="1">
    <citation type="submission" date="2017-02" db="EMBL/GenBank/DDBJ databases">
        <authorList>
            <consortium name="Pathogen Informatics"/>
        </authorList>
    </citation>
    <scope>NUCLEOTIDE SEQUENCE [LARGE SCALE GENOMIC DNA]</scope>
    <source>
        <strain evidence="1 2">VRECD0157</strain>
    </source>
</reference>
<dbReference type="InterPro" id="IPR006448">
    <property type="entry name" value="Phage_term_ssu_P27"/>
</dbReference>
<proteinExistence type="predicted"/>
<protein>
    <submittedName>
        <fullName evidence="1">Uncharacterized conserved protein</fullName>
    </submittedName>
</protein>